<dbReference type="InterPro" id="IPR016039">
    <property type="entry name" value="Thiolase-like"/>
</dbReference>
<dbReference type="PROSITE" id="PS52004">
    <property type="entry name" value="KS3_2"/>
    <property type="match status" value="1"/>
</dbReference>
<dbReference type="NCBIfam" id="NF005589">
    <property type="entry name" value="PRK07314.1"/>
    <property type="match status" value="1"/>
</dbReference>
<dbReference type="InterPro" id="IPR000794">
    <property type="entry name" value="Beta-ketoacyl_synthase"/>
</dbReference>
<dbReference type="InterPro" id="IPR014031">
    <property type="entry name" value="Ketoacyl_synth_C"/>
</dbReference>
<evidence type="ECO:0000256" key="3">
    <source>
        <dbReference type="ARBA" id="ARBA00023315"/>
    </source>
</evidence>
<protein>
    <submittedName>
        <fullName evidence="6">3-oxoacyl-ACP synthase</fullName>
    </submittedName>
</protein>
<name>A0A0N0Y279_9ACTN</name>
<dbReference type="EMBL" id="LGKG01000013">
    <property type="protein sequence ID" value="KPC66293.1"/>
    <property type="molecule type" value="Genomic_DNA"/>
</dbReference>
<dbReference type="Pfam" id="PF02801">
    <property type="entry name" value="Ketoacyl-synt_C"/>
    <property type="match status" value="1"/>
</dbReference>
<dbReference type="PROSITE" id="PS00606">
    <property type="entry name" value="KS3_1"/>
    <property type="match status" value="1"/>
</dbReference>
<dbReference type="PANTHER" id="PTHR11712:SF347">
    <property type="entry name" value="BETA KETOACYL-ACYL CARRIER PROTEIN SYNTHASE"/>
    <property type="match status" value="1"/>
</dbReference>
<evidence type="ECO:0000256" key="1">
    <source>
        <dbReference type="ARBA" id="ARBA00008467"/>
    </source>
</evidence>
<dbReference type="SUPFAM" id="SSF53901">
    <property type="entry name" value="Thiolase-like"/>
    <property type="match status" value="2"/>
</dbReference>
<dbReference type="PANTHER" id="PTHR11712">
    <property type="entry name" value="POLYKETIDE SYNTHASE-RELATED"/>
    <property type="match status" value="1"/>
</dbReference>
<evidence type="ECO:0000256" key="4">
    <source>
        <dbReference type="RuleBase" id="RU003694"/>
    </source>
</evidence>
<dbReference type="Proteomes" id="UP000037982">
    <property type="component" value="Unassembled WGS sequence"/>
</dbReference>
<comment type="similarity">
    <text evidence="1 4">Belongs to the thiolase-like superfamily. Beta-ketoacyl-ACP synthases family.</text>
</comment>
<keyword evidence="2 4" id="KW-0808">Transferase</keyword>
<dbReference type="GO" id="GO:0004315">
    <property type="term" value="F:3-oxoacyl-[acyl-carrier-protein] synthase activity"/>
    <property type="evidence" value="ECO:0007669"/>
    <property type="project" value="InterPro"/>
</dbReference>
<dbReference type="SMART" id="SM00825">
    <property type="entry name" value="PKS_KS"/>
    <property type="match status" value="1"/>
</dbReference>
<accession>A0A0N0Y279</accession>
<dbReference type="Pfam" id="PF00109">
    <property type="entry name" value="ketoacyl-synt"/>
    <property type="match status" value="1"/>
</dbReference>
<evidence type="ECO:0000259" key="5">
    <source>
        <dbReference type="PROSITE" id="PS52004"/>
    </source>
</evidence>
<organism evidence="6 7">
    <name type="scientific">Streptomyces chattanoogensis</name>
    <dbReference type="NCBI Taxonomy" id="66876"/>
    <lineage>
        <taxon>Bacteria</taxon>
        <taxon>Bacillati</taxon>
        <taxon>Actinomycetota</taxon>
        <taxon>Actinomycetes</taxon>
        <taxon>Kitasatosporales</taxon>
        <taxon>Streptomycetaceae</taxon>
        <taxon>Streptomyces</taxon>
    </lineage>
</organism>
<dbReference type="GO" id="GO:0006633">
    <property type="term" value="P:fatty acid biosynthetic process"/>
    <property type="evidence" value="ECO:0007669"/>
    <property type="project" value="InterPro"/>
</dbReference>
<sequence length="420" mass="43121">MTGRFPGRDAAGRDTLAVTGIGLVTPAGIGRQDTWAGVCAGTAAAAADPALAGLPVSLSCRVPGFDPRLHVRGARPWRHDRFTQFALAAAQEAVDDAGLDPGAWIGSRVAVILGSAAGGVGIYEHQHRKFLDTGAHTVSPLTLPAFLPNMAAGQLAIALHAKGPVLHTATACASGATALITAAMLLHSDACDIAIAGGADAMVTPMCATAFARMGALSRRHDDPAGASRPFDAGRDGFVLSEGAGVLVLERRTDAVHRGARLHAHLAGYGASADAHRPVAPDPEGYGLRLALYEALRTADATPLDVDHINAHGTSTPLNDRTEAAVLHRVFGTTHPSVTSAKGVLGHTMGAAGAIEAALTALTVENQLAPPTANFHHHEPELSAVDLVSGTPRRHRIRLALSNSSGFGGHNTVLAFRPAA</sequence>
<dbReference type="FunFam" id="3.40.47.10:FF:000018">
    <property type="entry name" value="3-oxoacyl-[acyl-carrier-protein] synthase 2"/>
    <property type="match status" value="1"/>
</dbReference>
<evidence type="ECO:0000256" key="2">
    <source>
        <dbReference type="ARBA" id="ARBA00022679"/>
    </source>
</evidence>
<keyword evidence="7" id="KW-1185">Reference proteome</keyword>
<dbReference type="CDD" id="cd00834">
    <property type="entry name" value="KAS_I_II"/>
    <property type="match status" value="1"/>
</dbReference>
<proteinExistence type="inferred from homology"/>
<dbReference type="AlphaFoldDB" id="A0A0N0Y279"/>
<evidence type="ECO:0000313" key="6">
    <source>
        <dbReference type="EMBL" id="KPC66293.1"/>
    </source>
</evidence>
<dbReference type="PATRIC" id="fig|66876.3.peg.1100"/>
<dbReference type="InterPro" id="IPR018201">
    <property type="entry name" value="Ketoacyl_synth_AS"/>
</dbReference>
<gene>
    <name evidence="6" type="ORF">ADL29_04990</name>
</gene>
<reference evidence="7" key="1">
    <citation type="submission" date="2015-07" db="EMBL/GenBank/DDBJ databases">
        <authorList>
            <person name="Ju K.-S."/>
            <person name="Doroghazi J.R."/>
            <person name="Metcalf W.W."/>
        </authorList>
    </citation>
    <scope>NUCLEOTIDE SEQUENCE [LARGE SCALE GENOMIC DNA]</scope>
    <source>
        <strain evidence="7">NRRL ISP-5002</strain>
    </source>
</reference>
<keyword evidence="3" id="KW-0012">Acyltransferase</keyword>
<feature type="domain" description="Ketosynthase family 3 (KS3)" evidence="5">
    <location>
        <begin position="13"/>
        <end position="418"/>
    </location>
</feature>
<comment type="caution">
    <text evidence="6">The sequence shown here is derived from an EMBL/GenBank/DDBJ whole genome shotgun (WGS) entry which is preliminary data.</text>
</comment>
<dbReference type="InterPro" id="IPR014030">
    <property type="entry name" value="Ketoacyl_synth_N"/>
</dbReference>
<evidence type="ECO:0000313" key="7">
    <source>
        <dbReference type="Proteomes" id="UP000037982"/>
    </source>
</evidence>
<dbReference type="InterPro" id="IPR020841">
    <property type="entry name" value="PKS_Beta-ketoAc_synthase_dom"/>
</dbReference>
<dbReference type="Gene3D" id="3.40.47.10">
    <property type="match status" value="2"/>
</dbReference>
<dbReference type="RefSeq" id="WP_053922513.1">
    <property type="nucleotide sequence ID" value="NZ_LGKG01000013.1"/>
</dbReference>